<protein>
    <submittedName>
        <fullName evidence="2">Uncharacterized protein</fullName>
    </submittedName>
</protein>
<evidence type="ECO:0000256" key="1">
    <source>
        <dbReference type="SAM" id="MobiDB-lite"/>
    </source>
</evidence>
<feature type="compositionally biased region" description="Pro residues" evidence="1">
    <location>
        <begin position="234"/>
        <end position="248"/>
    </location>
</feature>
<dbReference type="EMBL" id="JACAZH010000127">
    <property type="protein sequence ID" value="KAF7324242.1"/>
    <property type="molecule type" value="Genomic_DNA"/>
</dbReference>
<feature type="region of interest" description="Disordered" evidence="1">
    <location>
        <begin position="229"/>
        <end position="248"/>
    </location>
</feature>
<gene>
    <name evidence="2" type="ORF">MSAN_02530800</name>
</gene>
<organism evidence="2 3">
    <name type="scientific">Mycena sanguinolenta</name>
    <dbReference type="NCBI Taxonomy" id="230812"/>
    <lineage>
        <taxon>Eukaryota</taxon>
        <taxon>Fungi</taxon>
        <taxon>Dikarya</taxon>
        <taxon>Basidiomycota</taxon>
        <taxon>Agaricomycotina</taxon>
        <taxon>Agaricomycetes</taxon>
        <taxon>Agaricomycetidae</taxon>
        <taxon>Agaricales</taxon>
        <taxon>Marasmiineae</taxon>
        <taxon>Mycenaceae</taxon>
        <taxon>Mycena</taxon>
    </lineage>
</organism>
<evidence type="ECO:0000313" key="2">
    <source>
        <dbReference type="EMBL" id="KAF7324242.1"/>
    </source>
</evidence>
<evidence type="ECO:0000313" key="3">
    <source>
        <dbReference type="Proteomes" id="UP000623467"/>
    </source>
</evidence>
<dbReference type="AlphaFoldDB" id="A0A8H6WNW0"/>
<keyword evidence="3" id="KW-1185">Reference proteome</keyword>
<proteinExistence type="predicted"/>
<accession>A0A8H6WNW0</accession>
<comment type="caution">
    <text evidence="2">The sequence shown here is derived from an EMBL/GenBank/DDBJ whole genome shotgun (WGS) entry which is preliminary data.</text>
</comment>
<reference evidence="2" key="1">
    <citation type="submission" date="2020-05" db="EMBL/GenBank/DDBJ databases">
        <title>Mycena genomes resolve the evolution of fungal bioluminescence.</title>
        <authorList>
            <person name="Tsai I.J."/>
        </authorList>
    </citation>
    <scope>NUCLEOTIDE SEQUENCE</scope>
    <source>
        <strain evidence="2">160909Yilan</strain>
    </source>
</reference>
<dbReference type="Proteomes" id="UP000623467">
    <property type="component" value="Unassembled WGS sequence"/>
</dbReference>
<name>A0A8H6WNW0_9AGAR</name>
<sequence>MPLIPPAAAAVLARDVSVHPQRRAFDVASSDATMYHLVEGASLRPYPSKPPGVHFPRKTVHSAVPRSLTLKPSVPRTRDSRDVRVSLVDVSKARAPGLPSAAACPSFCLPCSAGGAQRTWMSVGTLWCGTYRCAALGSQDLETPVLIWRGGSWYMRSRVPRCANMRGLSPHDLGRALLGGSRIVRVEVASGEGFGTSPRHDSDQVKSLVAGPGRALHSFLPSDRLLHAVDEPASHPPSSRPLPPAPIHQPPLIFPAAIGLRVYPQYHPHLRPESRRPIPRPGPSDFLRGVDPMGAQSLVVLVSTSLVPHTLALSVQSHRARSRTTAQSAWHQDHGESTALKIPKPAAAAASSAAHRKPRLCTVFSPSLLLRPFFTAPPSAAAPLHLRLRGSLDIPGPSKPARSRRAKLPIPAPCLRSALVVLKEGWLEHARGPAACAPLLACPILSPKCGPGDAGESFRFDRTRMKRTIRLYIGKRLYKIMELQQYEFYGAVFTLS</sequence>